<evidence type="ECO:0000256" key="10">
    <source>
        <dbReference type="ARBA" id="ARBA00034078"/>
    </source>
</evidence>
<dbReference type="FunFam" id="3.30.70.20:FF:000002">
    <property type="entry name" value="NADH-ubiquinone oxidoreductase 75 kDa subunit"/>
    <property type="match status" value="1"/>
</dbReference>
<dbReference type="SUPFAM" id="SSF54292">
    <property type="entry name" value="2Fe-2S ferredoxin-like"/>
    <property type="match status" value="1"/>
</dbReference>
<evidence type="ECO:0000313" key="16">
    <source>
        <dbReference type="EMBL" id="CAF2248570.1"/>
    </source>
</evidence>
<dbReference type="Gene3D" id="3.30.70.20">
    <property type="match status" value="1"/>
</dbReference>
<dbReference type="SUPFAM" id="SSF54862">
    <property type="entry name" value="4Fe-4S ferredoxins"/>
    <property type="match status" value="1"/>
</dbReference>
<dbReference type="GO" id="GO:0042773">
    <property type="term" value="P:ATP synthesis coupled electron transport"/>
    <property type="evidence" value="ECO:0007669"/>
    <property type="project" value="InterPro"/>
</dbReference>
<keyword evidence="7" id="KW-0408">Iron</keyword>
<dbReference type="InterPro" id="IPR054351">
    <property type="entry name" value="NADH_UbQ_OxRdtase_ferredoxin"/>
</dbReference>
<dbReference type="PROSITE" id="PS51669">
    <property type="entry name" value="4FE4S_MOW_BIS_MGD"/>
    <property type="match status" value="1"/>
</dbReference>
<dbReference type="Gene3D" id="3.30.200.210">
    <property type="match status" value="1"/>
</dbReference>
<dbReference type="Gene3D" id="3.40.50.740">
    <property type="match status" value="1"/>
</dbReference>
<dbReference type="InterPro" id="IPR001041">
    <property type="entry name" value="2Fe-2S_ferredoxin-type"/>
</dbReference>
<evidence type="ECO:0000259" key="13">
    <source>
        <dbReference type="PROSITE" id="PS51085"/>
    </source>
</evidence>
<dbReference type="CDD" id="cd02773">
    <property type="entry name" value="MopB_Res-Cmplx1_Nad11"/>
    <property type="match status" value="1"/>
</dbReference>
<feature type="domain" description="4Fe-4S Mo/W bis-MGD-type" evidence="14">
    <location>
        <begin position="215"/>
        <end position="271"/>
    </location>
</feature>
<dbReference type="GO" id="GO:0045271">
    <property type="term" value="C:respiratory chain complex I"/>
    <property type="evidence" value="ECO:0007669"/>
    <property type="project" value="UniProtKB-ARBA"/>
</dbReference>
<dbReference type="InterPro" id="IPR006963">
    <property type="entry name" value="Mopterin_OxRdtase_4Fe-4S_dom"/>
</dbReference>
<evidence type="ECO:0000256" key="8">
    <source>
        <dbReference type="ARBA" id="ARBA00023014"/>
    </source>
</evidence>
<dbReference type="PROSITE" id="PS00643">
    <property type="entry name" value="COMPLEX1_75K_3"/>
    <property type="match status" value="1"/>
</dbReference>
<organism evidence="16 18">
    <name type="scientific">Rotaria magnacalcarata</name>
    <dbReference type="NCBI Taxonomy" id="392030"/>
    <lineage>
        <taxon>Eukaryota</taxon>
        <taxon>Metazoa</taxon>
        <taxon>Spiralia</taxon>
        <taxon>Gnathifera</taxon>
        <taxon>Rotifera</taxon>
        <taxon>Eurotatoria</taxon>
        <taxon>Bdelloidea</taxon>
        <taxon>Philodinida</taxon>
        <taxon>Philodinidae</taxon>
        <taxon>Rotaria</taxon>
    </lineage>
</organism>
<dbReference type="SMART" id="SM00929">
    <property type="entry name" value="NADH-G_4Fe-4S_3"/>
    <property type="match status" value="1"/>
</dbReference>
<accession>A0A817A7W1</accession>
<dbReference type="InterPro" id="IPR050123">
    <property type="entry name" value="Prok_molybdopt-oxidoreductase"/>
</dbReference>
<dbReference type="Pfam" id="PF22117">
    <property type="entry name" value="Fer4_Nqo3"/>
    <property type="match status" value="1"/>
</dbReference>
<dbReference type="PROSITE" id="PS51085">
    <property type="entry name" value="2FE2S_FER_2"/>
    <property type="match status" value="1"/>
</dbReference>
<dbReference type="GO" id="GO:0016651">
    <property type="term" value="F:oxidoreductase activity, acting on NAD(P)H"/>
    <property type="evidence" value="ECO:0007669"/>
    <property type="project" value="InterPro"/>
</dbReference>
<dbReference type="PANTHER" id="PTHR43105:SF13">
    <property type="entry name" value="NADH-UBIQUINONE OXIDOREDUCTASE 75 KDA SUBUNIT, MITOCHONDRIAL"/>
    <property type="match status" value="1"/>
</dbReference>
<dbReference type="GO" id="GO:0046872">
    <property type="term" value="F:metal ion binding"/>
    <property type="evidence" value="ECO:0007669"/>
    <property type="project" value="UniProtKB-KW"/>
</dbReference>
<dbReference type="GO" id="GO:0005743">
    <property type="term" value="C:mitochondrial inner membrane"/>
    <property type="evidence" value="ECO:0007669"/>
    <property type="project" value="UniProtKB-ARBA"/>
</dbReference>
<dbReference type="FunFam" id="3.30.200.210:FF:000002">
    <property type="entry name" value="NADH-ubiquinone oxidoreductase 75 kDa subunit"/>
    <property type="match status" value="1"/>
</dbReference>
<reference evidence="16" key="1">
    <citation type="submission" date="2021-02" db="EMBL/GenBank/DDBJ databases">
        <authorList>
            <person name="Nowell W R."/>
        </authorList>
    </citation>
    <scope>NUCLEOTIDE SEQUENCE</scope>
</reference>
<dbReference type="Pfam" id="PF00384">
    <property type="entry name" value="Molybdopterin"/>
    <property type="match status" value="1"/>
</dbReference>
<evidence type="ECO:0000256" key="6">
    <source>
        <dbReference type="ARBA" id="ARBA00022967"/>
    </source>
</evidence>
<keyword evidence="8" id="KW-0411">Iron-sulfur</keyword>
<evidence type="ECO:0000256" key="7">
    <source>
        <dbReference type="ARBA" id="ARBA00023004"/>
    </source>
</evidence>
<dbReference type="InterPro" id="IPR036010">
    <property type="entry name" value="2Fe-2S_ferredoxin-like_sf"/>
</dbReference>
<evidence type="ECO:0000256" key="1">
    <source>
        <dbReference type="ARBA" id="ARBA00001966"/>
    </source>
</evidence>
<dbReference type="Pfam" id="PF13510">
    <property type="entry name" value="Fer2_4"/>
    <property type="match status" value="1"/>
</dbReference>
<dbReference type="Pfam" id="PF10588">
    <property type="entry name" value="NADH-G_4Fe-4S_3"/>
    <property type="match status" value="1"/>
</dbReference>
<comment type="catalytic activity">
    <reaction evidence="11">
        <text>a ubiquinone + NADH + 5 H(+)(in) = a ubiquinol + NAD(+) + 4 H(+)(out)</text>
        <dbReference type="Rhea" id="RHEA:29091"/>
        <dbReference type="Rhea" id="RHEA-COMP:9565"/>
        <dbReference type="Rhea" id="RHEA-COMP:9566"/>
        <dbReference type="ChEBI" id="CHEBI:15378"/>
        <dbReference type="ChEBI" id="CHEBI:16389"/>
        <dbReference type="ChEBI" id="CHEBI:17976"/>
        <dbReference type="ChEBI" id="CHEBI:57540"/>
        <dbReference type="ChEBI" id="CHEBI:57945"/>
        <dbReference type="EC" id="7.1.1.2"/>
    </reaction>
</comment>
<dbReference type="InterPro" id="IPR015405">
    <property type="entry name" value="NDUFS1-like_C"/>
</dbReference>
<gene>
    <name evidence="17" type="ORF">UXM345_LOCUS3992</name>
    <name evidence="16" type="ORF">XDN619_LOCUS35194</name>
</gene>
<dbReference type="Proteomes" id="UP000663887">
    <property type="component" value="Unassembled WGS sequence"/>
</dbReference>
<keyword evidence="9" id="KW-0520">NAD</keyword>
<dbReference type="InterPro" id="IPR000283">
    <property type="entry name" value="NADH_UbQ_OxRdtase_75kDa_su_CS"/>
</dbReference>
<dbReference type="PANTHER" id="PTHR43105">
    <property type="entry name" value="RESPIRATORY NITRATE REDUCTASE"/>
    <property type="match status" value="1"/>
</dbReference>
<evidence type="ECO:0000259" key="14">
    <source>
        <dbReference type="PROSITE" id="PS51669"/>
    </source>
</evidence>
<feature type="domain" description="4Fe-4S His(Cys)3-ligated-type" evidence="15">
    <location>
        <begin position="78"/>
        <end position="117"/>
    </location>
</feature>
<comment type="cofactor">
    <cofactor evidence="1">
        <name>[4Fe-4S] cluster</name>
        <dbReference type="ChEBI" id="CHEBI:49883"/>
    </cofactor>
</comment>
<evidence type="ECO:0000256" key="11">
    <source>
        <dbReference type="ARBA" id="ARBA00049551"/>
    </source>
</evidence>
<dbReference type="EMBL" id="CAJOBF010000268">
    <property type="protein sequence ID" value="CAF3786894.1"/>
    <property type="molecule type" value="Genomic_DNA"/>
</dbReference>
<dbReference type="GO" id="GO:0008137">
    <property type="term" value="F:NADH dehydrogenase (ubiquinone) activity"/>
    <property type="evidence" value="ECO:0007669"/>
    <property type="project" value="UniProtKB-EC"/>
</dbReference>
<protein>
    <recommendedName>
        <fullName evidence="3">NADH-ubiquinone oxidoreductase 75 kDa subunit, mitochondrial</fullName>
    </recommendedName>
</protein>
<comment type="caution">
    <text evidence="16">The sequence shown here is derived from an EMBL/GenBank/DDBJ whole genome shotgun (WGS) entry which is preliminary data.</text>
</comment>
<evidence type="ECO:0000313" key="17">
    <source>
        <dbReference type="EMBL" id="CAF3786894.1"/>
    </source>
</evidence>
<feature type="domain" description="2Fe-2S ferredoxin-type" evidence="13">
    <location>
        <begin position="2"/>
        <end position="78"/>
    </location>
</feature>
<evidence type="ECO:0000259" key="15">
    <source>
        <dbReference type="PROSITE" id="PS51839"/>
    </source>
</evidence>
<evidence type="ECO:0000256" key="9">
    <source>
        <dbReference type="ARBA" id="ARBA00023027"/>
    </source>
</evidence>
<dbReference type="PROSITE" id="PS00642">
    <property type="entry name" value="COMPLEX1_75K_2"/>
    <property type="match status" value="1"/>
</dbReference>
<keyword evidence="4" id="KW-0004">4Fe-4S</keyword>
<evidence type="ECO:0000256" key="3">
    <source>
        <dbReference type="ARBA" id="ARBA00013888"/>
    </source>
</evidence>
<dbReference type="AlphaFoldDB" id="A0A817A7W1"/>
<evidence type="ECO:0000256" key="2">
    <source>
        <dbReference type="ARBA" id="ARBA00005404"/>
    </source>
</evidence>
<evidence type="ECO:0000313" key="18">
    <source>
        <dbReference type="Proteomes" id="UP000663887"/>
    </source>
</evidence>
<keyword evidence="6" id="KW-1278">Translocase</keyword>
<evidence type="ECO:0000256" key="5">
    <source>
        <dbReference type="ARBA" id="ARBA00022723"/>
    </source>
</evidence>
<dbReference type="FunFam" id="3.10.20.740:FF:000001">
    <property type="entry name" value="NADH-quinone oxidoreductase subunit G"/>
    <property type="match status" value="1"/>
</dbReference>
<sequence>MQKLTIDGKEIEIDDGLTVMQACESAGIEIPHFCFHERLKIAGNCRMCLVDIEKSPKPVASCAMPASEGMVIHTNTARVLKAREGVMEFLLINHPLDCPICDQGGECDLQDQAFKYGKGKSRYSEDKRSVKDKNLGPLVETHMTRCIHCTRCIRFSTDVAGIPEMGALGRGEHMEIVSYLERTLTSELSGNVIDLCPVGALNSKPYAFTARSWELEATESIDVMDAVGSNIRIDSRGLEVMRILPKLNEDINEEWLSDKARFSYDGLKNQRLDRPYLKKNGKFQEASWESAISAINTKFNSLKDKSAIATIAGTTSPCETMFLLKNLLSKLGSVMYTANQFGYGFDLSSRGNYLFNTTIAGIEKADICLLIGANPRQVAPVLNARIGKMVRAGLLTVGRIGEQDDQTYKIKELGSNITLLEHLNSSDLKNSKDVNDFATLFAKAINPMIIIGDAVLTRADSHGILSLAHKIAQKHNVVRSDWNGFNILHNHASMVGALDLGFVYGKSGEGTFEILKKTQTGDVKILYLLGSDDIDMSKIGEDVFVIYQGHHGDSGANRADVILPEAAYTEQNGIYVNMEGRPQFARSSISPPGMSKTGVEIISIVAKALGIELEGNDLSLIRKDMANQHKIFNYVDEIIPGEILELKSKTKLIKKPLKKVSINYYMTDPISRASVTMARCTKAIQELAVPGVIE</sequence>
<proteinExistence type="inferred from homology"/>
<dbReference type="CDD" id="cd00207">
    <property type="entry name" value="fer2"/>
    <property type="match status" value="1"/>
</dbReference>
<dbReference type="InterPro" id="IPR010228">
    <property type="entry name" value="NADH_UbQ_OxRdtase_Gsu"/>
</dbReference>
<evidence type="ECO:0000256" key="4">
    <source>
        <dbReference type="ARBA" id="ARBA00022485"/>
    </source>
</evidence>
<dbReference type="EMBL" id="CAJNRG010018148">
    <property type="protein sequence ID" value="CAF2248570.1"/>
    <property type="molecule type" value="Genomic_DNA"/>
</dbReference>
<dbReference type="Pfam" id="PF09326">
    <property type="entry name" value="NADH_dhqG_C"/>
    <property type="match status" value="1"/>
</dbReference>
<comment type="similarity">
    <text evidence="2 12">Belongs to the complex I 75 kDa subunit family.</text>
</comment>
<dbReference type="Gene3D" id="3.10.20.740">
    <property type="match status" value="1"/>
</dbReference>
<dbReference type="InterPro" id="IPR019574">
    <property type="entry name" value="NADH_UbQ_OxRdtase_Gsu_4Fe4S-bd"/>
</dbReference>
<dbReference type="NCBIfam" id="TIGR01973">
    <property type="entry name" value="NuoG"/>
    <property type="match status" value="1"/>
</dbReference>
<name>A0A817A7W1_9BILA</name>
<keyword evidence="5" id="KW-0479">Metal-binding</keyword>
<comment type="cofactor">
    <cofactor evidence="10">
        <name>[2Fe-2S] cluster</name>
        <dbReference type="ChEBI" id="CHEBI:190135"/>
    </cofactor>
</comment>
<dbReference type="Pfam" id="PF22151">
    <property type="entry name" value="Fer4_NDSU1"/>
    <property type="match status" value="1"/>
</dbReference>
<evidence type="ECO:0000256" key="12">
    <source>
        <dbReference type="RuleBase" id="RU004523"/>
    </source>
</evidence>
<dbReference type="SUPFAM" id="SSF53706">
    <property type="entry name" value="Formate dehydrogenase/DMSO reductase, domains 1-3"/>
    <property type="match status" value="1"/>
</dbReference>
<dbReference type="Proteomes" id="UP000663842">
    <property type="component" value="Unassembled WGS sequence"/>
</dbReference>
<dbReference type="InterPro" id="IPR006656">
    <property type="entry name" value="Mopterin_OxRdtase"/>
</dbReference>
<dbReference type="PROSITE" id="PS51839">
    <property type="entry name" value="4FE4S_HC3"/>
    <property type="match status" value="1"/>
</dbReference>
<dbReference type="GO" id="GO:0051539">
    <property type="term" value="F:4 iron, 4 sulfur cluster binding"/>
    <property type="evidence" value="ECO:0007669"/>
    <property type="project" value="UniProtKB-KW"/>
</dbReference>